<proteinExistence type="predicted"/>
<protein>
    <submittedName>
        <fullName evidence="1">Uncharacterized protein</fullName>
    </submittedName>
</protein>
<evidence type="ECO:0000313" key="1">
    <source>
        <dbReference type="EMBL" id="EGY51957.1"/>
    </source>
</evidence>
<evidence type="ECO:0000313" key="2">
    <source>
        <dbReference type="Proteomes" id="UP000003019"/>
    </source>
</evidence>
<gene>
    <name evidence="1" type="ORF">HMPREF9371_1807</name>
</gene>
<accession>G4CJL7</accession>
<keyword evidence="2" id="KW-1185">Reference proteome</keyword>
<comment type="caution">
    <text evidence="1">The sequence shown here is derived from an EMBL/GenBank/DDBJ whole genome shotgun (WGS) entry which is preliminary data.</text>
</comment>
<dbReference type="Proteomes" id="UP000003019">
    <property type="component" value="Unassembled WGS sequence"/>
</dbReference>
<reference evidence="1 2" key="1">
    <citation type="submission" date="2011-05" db="EMBL/GenBank/DDBJ databases">
        <authorList>
            <person name="Muzny D."/>
            <person name="Qin X."/>
            <person name="Deng J."/>
            <person name="Jiang H."/>
            <person name="Liu Y."/>
            <person name="Qu J."/>
            <person name="Song X.-Z."/>
            <person name="Zhang L."/>
            <person name="Thornton R."/>
            <person name="Coyle M."/>
            <person name="Francisco L."/>
            <person name="Jackson L."/>
            <person name="Javaid M."/>
            <person name="Korchina V."/>
            <person name="Kovar C."/>
            <person name="Mata R."/>
            <person name="Mathew T."/>
            <person name="Ngo R."/>
            <person name="Nguyen L."/>
            <person name="Nguyen N."/>
            <person name="Okwuonu G."/>
            <person name="Ongeri F."/>
            <person name="Pham C."/>
            <person name="Simmons D."/>
            <person name="Wilczek-Boney K."/>
            <person name="Hale W."/>
            <person name="Jakkamsetti A."/>
            <person name="Pham P."/>
            <person name="Ruth R."/>
            <person name="San Lucas F."/>
            <person name="Warren J."/>
            <person name="Zhang J."/>
            <person name="Zhao Z."/>
            <person name="Zhou C."/>
            <person name="Zhu D."/>
            <person name="Lee S."/>
            <person name="Bess C."/>
            <person name="Blankenburg K."/>
            <person name="Forbes L."/>
            <person name="Fu Q."/>
            <person name="Gubbala S."/>
            <person name="Hirani K."/>
            <person name="Jayaseelan J.C."/>
            <person name="Lara F."/>
            <person name="Munidasa M."/>
            <person name="Palculict T."/>
            <person name="Patil S."/>
            <person name="Pu L.-L."/>
            <person name="Saada N."/>
            <person name="Tang L."/>
            <person name="Weissenberger G."/>
            <person name="Zhu Y."/>
            <person name="Hemphill L."/>
            <person name="Shang Y."/>
            <person name="Youmans B."/>
            <person name="Ayvaz T."/>
            <person name="Ross M."/>
            <person name="Santibanez J."/>
            <person name="Aqrawi P."/>
            <person name="Gross S."/>
            <person name="Joshi V."/>
            <person name="Fowler G."/>
            <person name="Nazareth L."/>
            <person name="Reid J."/>
            <person name="Worley K."/>
            <person name="Petrosino J."/>
            <person name="Highlander S."/>
            <person name="Gibbs R."/>
        </authorList>
    </citation>
    <scope>NUCLEOTIDE SEQUENCE [LARGE SCALE GENOMIC DNA]</scope>
    <source>
        <strain evidence="1 2">871</strain>
    </source>
</reference>
<name>G4CJL7_9NEIS</name>
<dbReference type="PATRIC" id="fig|1032488.3.peg.1713"/>
<organism evidence="1 2">
    <name type="scientific">Neisseria shayeganii 871</name>
    <dbReference type="NCBI Taxonomy" id="1032488"/>
    <lineage>
        <taxon>Bacteria</taxon>
        <taxon>Pseudomonadati</taxon>
        <taxon>Pseudomonadota</taxon>
        <taxon>Betaproteobacteria</taxon>
        <taxon>Neisseriales</taxon>
        <taxon>Neisseriaceae</taxon>
        <taxon>Neisseria</taxon>
    </lineage>
</organism>
<dbReference type="EMBL" id="AGAY01000062">
    <property type="protein sequence ID" value="EGY51957.1"/>
    <property type="molecule type" value="Genomic_DNA"/>
</dbReference>
<dbReference type="AlphaFoldDB" id="G4CJL7"/>
<dbReference type="HOGENOM" id="CLU_2899522_0_0_4"/>
<sequence>MCSVCLGCRFGGIRRLKRENPSKEKRRYSNGWDTFCHALFNADSPKRTFKYPLYHHDSQNNL</sequence>